<dbReference type="GO" id="GO:0000289">
    <property type="term" value="P:nuclear-transcribed mRNA poly(A) tail shortening"/>
    <property type="evidence" value="ECO:0007669"/>
    <property type="project" value="UniProtKB-ARBA"/>
</dbReference>
<name>A0A8H3V5K7_VENIN</name>
<evidence type="ECO:0000256" key="4">
    <source>
        <dbReference type="SAM" id="MobiDB-lite"/>
    </source>
</evidence>
<evidence type="ECO:0000256" key="1">
    <source>
        <dbReference type="ARBA" id="ARBA00007682"/>
    </source>
</evidence>
<dbReference type="Pfam" id="PF04153">
    <property type="entry name" value="NOT2_3_5_C"/>
    <property type="match status" value="1"/>
</dbReference>
<dbReference type="Gene3D" id="2.30.30.1020">
    <property type="entry name" value="CCR4-NOT complex subunit 2/3/5, C-terminal domain"/>
    <property type="match status" value="1"/>
</dbReference>
<protein>
    <recommendedName>
        <fullName evidence="5">NOT2/NOT3/NOT5 C-terminal domain-containing protein</fullName>
    </recommendedName>
</protein>
<evidence type="ECO:0000313" key="8">
    <source>
        <dbReference type="Proteomes" id="UP000433883"/>
    </source>
</evidence>
<evidence type="ECO:0000259" key="5">
    <source>
        <dbReference type="Pfam" id="PF04153"/>
    </source>
</evidence>
<evidence type="ECO:0000256" key="2">
    <source>
        <dbReference type="ARBA" id="ARBA00023015"/>
    </source>
</evidence>
<keyword evidence="2" id="KW-0805">Transcription regulation</keyword>
<comment type="caution">
    <text evidence="7">The sequence shown here is derived from an EMBL/GenBank/DDBJ whole genome shotgun (WGS) entry which is preliminary data.</text>
</comment>
<feature type="compositionally biased region" description="Polar residues" evidence="4">
    <location>
        <begin position="304"/>
        <end position="322"/>
    </location>
</feature>
<evidence type="ECO:0000313" key="6">
    <source>
        <dbReference type="EMBL" id="KAE9965566.1"/>
    </source>
</evidence>
<evidence type="ECO:0000313" key="9">
    <source>
        <dbReference type="Proteomes" id="UP000447873"/>
    </source>
</evidence>
<sequence>MFTQNENRPVAATRGRMQNGKIDQFSFSIGNGGSVPALNAQSRQPSFAQISGGQQSSRPLDLSRISLHIFTALAFPMAPRKKFGKPMNRRDFDKAFPTPPPPTPPAPSPPAPSPPAPSPPAPSPPAPSPPAPSPPAPSPPAPTPLALPTAPEPQQTATNEDDHSEFPSLGGNAQAQQQQQNTSFAPGVSPWRATRSPGPERPRYVGGIGRGRGQPQEDAYQFGQPTGANQLSGLAQQTGIQSSRLGLTSPAGDQGERTTTSTIGDDRHGGDRSSNARNGRTAANPFQNQQDQGPIGYTGRAPGTSDQAPTEPASSPQATNPSKQKRLSEMTEQEKWGMPGLLAKINAESPDYDPLAVGMNIQELGMNLESTEPLLPTWGSPFDDRPVVPTFTLPQAYTVTNVPPLATKLDSFCDETLIMIFYQWPRDILQELAAQTLYKRDWRWHKELRQWMMKDAQYGGAPTRINHQQERGYYIFFDVNNWRRERREFVLDYEHLDSKPTSSLLGFSAANGAGVQQNGVGVGGGAGPSAQLLGNAFPGAVGGIGGGISGL</sequence>
<dbReference type="AlphaFoldDB" id="A0A8H3V5K7"/>
<keyword evidence="3" id="KW-0804">Transcription</keyword>
<comment type="similarity">
    <text evidence="1">Belongs to the CNOT2/3/5 family.</text>
</comment>
<gene>
    <name evidence="7" type="ORF">BLS_005260</name>
    <name evidence="6" type="ORF">EG328_009573</name>
</gene>
<accession>A0A8H3V5K7</accession>
<organism evidence="7 8">
    <name type="scientific">Venturia inaequalis</name>
    <name type="common">Apple scab fungus</name>
    <dbReference type="NCBI Taxonomy" id="5025"/>
    <lineage>
        <taxon>Eukaryota</taxon>
        <taxon>Fungi</taxon>
        <taxon>Dikarya</taxon>
        <taxon>Ascomycota</taxon>
        <taxon>Pezizomycotina</taxon>
        <taxon>Dothideomycetes</taxon>
        <taxon>Pleosporomycetidae</taxon>
        <taxon>Venturiales</taxon>
        <taxon>Venturiaceae</taxon>
        <taxon>Venturia</taxon>
    </lineage>
</organism>
<reference evidence="7 8" key="1">
    <citation type="submission" date="2019-11" db="EMBL/GenBank/DDBJ databases">
        <title>Venturia inaequalis Genome Resource.</title>
        <authorList>
            <person name="Lichtner F.J."/>
        </authorList>
    </citation>
    <scope>NUCLEOTIDE SEQUENCE [LARGE SCALE GENOMIC DNA]</scope>
    <source>
        <strain evidence="6 9">120213</strain>
        <strain evidence="7">Bline_iso_100314</strain>
    </source>
</reference>
<dbReference type="InterPro" id="IPR038635">
    <property type="entry name" value="CCR4-NOT_su2/3/5_C_sf"/>
</dbReference>
<dbReference type="GO" id="GO:0006355">
    <property type="term" value="P:regulation of DNA-templated transcription"/>
    <property type="evidence" value="ECO:0007669"/>
    <property type="project" value="InterPro"/>
</dbReference>
<evidence type="ECO:0000256" key="3">
    <source>
        <dbReference type="ARBA" id="ARBA00023163"/>
    </source>
</evidence>
<dbReference type="Proteomes" id="UP000447873">
    <property type="component" value="Unassembled WGS sequence"/>
</dbReference>
<feature type="compositionally biased region" description="Polar residues" evidence="4">
    <location>
        <begin position="39"/>
        <end position="58"/>
    </location>
</feature>
<feature type="compositionally biased region" description="Pro residues" evidence="4">
    <location>
        <begin position="97"/>
        <end position="145"/>
    </location>
</feature>
<dbReference type="InterPro" id="IPR040168">
    <property type="entry name" value="Not2/3/5"/>
</dbReference>
<feature type="domain" description="NOT2/NOT3/NOT5 C-terminal" evidence="5">
    <location>
        <begin position="384"/>
        <end position="496"/>
    </location>
</feature>
<feature type="region of interest" description="Disordered" evidence="4">
    <location>
        <begin position="36"/>
        <end position="58"/>
    </location>
</feature>
<dbReference type="EMBL" id="WNWS01000582">
    <property type="protein sequence ID" value="KAE9965566.1"/>
    <property type="molecule type" value="Genomic_DNA"/>
</dbReference>
<feature type="compositionally biased region" description="Polar residues" evidence="4">
    <location>
        <begin position="223"/>
        <end position="246"/>
    </location>
</feature>
<dbReference type="InterPro" id="IPR007282">
    <property type="entry name" value="NOT2/3/5_C"/>
</dbReference>
<proteinExistence type="inferred from homology"/>
<dbReference type="OrthoDB" id="25391at2759"/>
<dbReference type="GO" id="GO:0030015">
    <property type="term" value="C:CCR4-NOT core complex"/>
    <property type="evidence" value="ECO:0007669"/>
    <property type="project" value="InterPro"/>
</dbReference>
<dbReference type="Proteomes" id="UP000433883">
    <property type="component" value="Unassembled WGS sequence"/>
</dbReference>
<feature type="compositionally biased region" description="Low complexity" evidence="4">
    <location>
        <begin position="170"/>
        <end position="181"/>
    </location>
</feature>
<feature type="region of interest" description="Disordered" evidence="4">
    <location>
        <begin position="81"/>
        <end position="331"/>
    </location>
</feature>
<evidence type="ECO:0000313" key="7">
    <source>
        <dbReference type="EMBL" id="KAE9982859.1"/>
    </source>
</evidence>
<dbReference type="EMBL" id="WNWQ01000036">
    <property type="protein sequence ID" value="KAE9982859.1"/>
    <property type="molecule type" value="Genomic_DNA"/>
</dbReference>
<dbReference type="PANTHER" id="PTHR23326">
    <property type="entry name" value="CCR4 NOT-RELATED"/>
    <property type="match status" value="1"/>
</dbReference>